<dbReference type="InterPro" id="IPR001279">
    <property type="entry name" value="Metallo-B-lactamas"/>
</dbReference>
<evidence type="ECO:0000259" key="8">
    <source>
        <dbReference type="SMART" id="SM00849"/>
    </source>
</evidence>
<feature type="binding site" evidence="7">
    <location>
        <position position="137"/>
    </location>
    <ligand>
        <name>Zn(2+)</name>
        <dbReference type="ChEBI" id="CHEBI:29105"/>
        <label>2</label>
    </ligand>
</feature>
<keyword evidence="4 7" id="KW-0479">Metal-binding</keyword>
<feature type="binding site" evidence="7">
    <location>
        <position position="175"/>
    </location>
    <ligand>
        <name>Zn(2+)</name>
        <dbReference type="ChEBI" id="CHEBI:29105"/>
        <label>2</label>
    </ligand>
</feature>
<dbReference type="InterPro" id="IPR036866">
    <property type="entry name" value="RibonucZ/Hydroxyglut_hydro"/>
</dbReference>
<dbReference type="AlphaFoldDB" id="A0A6M3ZVF2"/>
<feature type="binding site" evidence="7">
    <location>
        <position position="137"/>
    </location>
    <ligand>
        <name>Zn(2+)</name>
        <dbReference type="ChEBI" id="CHEBI:29105"/>
        <label>1</label>
    </ligand>
</feature>
<evidence type="ECO:0000256" key="1">
    <source>
        <dbReference type="ARBA" id="ARBA00001623"/>
    </source>
</evidence>
<feature type="binding site" evidence="7">
    <location>
        <position position="118"/>
    </location>
    <ligand>
        <name>Zn(2+)</name>
        <dbReference type="ChEBI" id="CHEBI:29105"/>
        <label>1</label>
    </ligand>
</feature>
<comment type="catalytic activity">
    <reaction evidence="1 7">
        <text>an S-(2-hydroxyacyl)glutathione + H2O = a 2-hydroxy carboxylate + glutathione + H(+)</text>
        <dbReference type="Rhea" id="RHEA:21864"/>
        <dbReference type="ChEBI" id="CHEBI:15377"/>
        <dbReference type="ChEBI" id="CHEBI:15378"/>
        <dbReference type="ChEBI" id="CHEBI:57925"/>
        <dbReference type="ChEBI" id="CHEBI:58896"/>
        <dbReference type="ChEBI" id="CHEBI:71261"/>
        <dbReference type="EC" id="3.1.2.6"/>
    </reaction>
</comment>
<dbReference type="GO" id="GO:0004416">
    <property type="term" value="F:hydroxyacylglutathione hydrolase activity"/>
    <property type="evidence" value="ECO:0007669"/>
    <property type="project" value="UniProtKB-UniRule"/>
</dbReference>
<comment type="subunit">
    <text evidence="7">Monomer.</text>
</comment>
<comment type="cofactor">
    <cofactor evidence="7">
        <name>Zn(2+)</name>
        <dbReference type="ChEBI" id="CHEBI:29105"/>
    </cofactor>
    <text evidence="7">Binds 2 Zn(2+) ions per subunit.</text>
</comment>
<comment type="pathway">
    <text evidence="2 7">Secondary metabolite metabolism; methylglyoxal degradation; (R)-lactate from methylglyoxal: step 2/2.</text>
</comment>
<evidence type="ECO:0000313" key="9">
    <source>
        <dbReference type="EMBL" id="QJQ02351.1"/>
    </source>
</evidence>
<dbReference type="Gene3D" id="3.60.15.10">
    <property type="entry name" value="Ribonuclease Z/Hydroxyacylglutathione hydrolase-like"/>
    <property type="match status" value="1"/>
</dbReference>
<evidence type="ECO:0000256" key="6">
    <source>
        <dbReference type="ARBA" id="ARBA00022833"/>
    </source>
</evidence>
<feature type="binding site" evidence="7">
    <location>
        <position position="54"/>
    </location>
    <ligand>
        <name>Zn(2+)</name>
        <dbReference type="ChEBI" id="CHEBI:29105"/>
        <label>1</label>
    </ligand>
</feature>
<dbReference type="PANTHER" id="PTHR43705">
    <property type="entry name" value="HYDROXYACYLGLUTATHIONE HYDROLASE"/>
    <property type="match status" value="1"/>
</dbReference>
<dbReference type="EC" id="3.1.2.6" evidence="7"/>
<dbReference type="InterPro" id="IPR017782">
    <property type="entry name" value="Hydroxyacylglutathione_Hdrlase"/>
</dbReference>
<feature type="domain" description="Metallo-beta-lactamase" evidence="8">
    <location>
        <begin position="11"/>
        <end position="175"/>
    </location>
</feature>
<dbReference type="CDD" id="cd07723">
    <property type="entry name" value="hydroxyacylglutathione_hydrolase_MBL-fold"/>
    <property type="match status" value="1"/>
</dbReference>
<dbReference type="HAMAP" id="MF_01374">
    <property type="entry name" value="Glyoxalase_2"/>
    <property type="match status" value="1"/>
</dbReference>
<accession>A0A6M3ZVF2</accession>
<feature type="binding site" evidence="7">
    <location>
        <position position="57"/>
    </location>
    <ligand>
        <name>Zn(2+)</name>
        <dbReference type="ChEBI" id="CHEBI:29105"/>
        <label>2</label>
    </ligand>
</feature>
<evidence type="ECO:0000256" key="4">
    <source>
        <dbReference type="ARBA" id="ARBA00022723"/>
    </source>
</evidence>
<dbReference type="RefSeq" id="WP_017453951.1">
    <property type="nucleotide sequence ID" value="NZ_CP008956.1"/>
</dbReference>
<feature type="binding site" evidence="7">
    <location>
        <position position="52"/>
    </location>
    <ligand>
        <name>Zn(2+)</name>
        <dbReference type="ChEBI" id="CHEBI:29105"/>
        <label>1</label>
    </ligand>
</feature>
<gene>
    <name evidence="7 9" type="primary">gloB</name>
    <name evidence="9" type="ORF">C798_19545</name>
</gene>
<comment type="similarity">
    <text evidence="3 7">Belongs to the metallo-beta-lactamase superfamily. Glyoxalase II family.</text>
</comment>
<name>A0A6M3ZVF2_9BURK</name>
<dbReference type="InterPro" id="IPR032282">
    <property type="entry name" value="HAGH_C"/>
</dbReference>
<dbReference type="UniPathway" id="UPA00619">
    <property type="reaction ID" value="UER00676"/>
</dbReference>
<feature type="binding site" evidence="7">
    <location>
        <position position="56"/>
    </location>
    <ligand>
        <name>Zn(2+)</name>
        <dbReference type="ChEBI" id="CHEBI:29105"/>
        <label>2</label>
    </ligand>
</feature>
<dbReference type="Pfam" id="PF00753">
    <property type="entry name" value="Lactamase_B"/>
    <property type="match status" value="1"/>
</dbReference>
<dbReference type="SMART" id="SM00849">
    <property type="entry name" value="Lactamase_B"/>
    <property type="match status" value="1"/>
</dbReference>
<dbReference type="Pfam" id="PF16123">
    <property type="entry name" value="HAGH_C"/>
    <property type="match status" value="1"/>
</dbReference>
<dbReference type="Proteomes" id="UP000501648">
    <property type="component" value="Chromosome"/>
</dbReference>
<evidence type="ECO:0000256" key="2">
    <source>
        <dbReference type="ARBA" id="ARBA00004963"/>
    </source>
</evidence>
<organism evidence="9 10">
    <name type="scientific">Herbaspirillum rubrisubalbicans Os34</name>
    <dbReference type="NCBI Taxonomy" id="1235827"/>
    <lineage>
        <taxon>Bacteria</taxon>
        <taxon>Pseudomonadati</taxon>
        <taxon>Pseudomonadota</taxon>
        <taxon>Betaproteobacteria</taxon>
        <taxon>Burkholderiales</taxon>
        <taxon>Oxalobacteraceae</taxon>
        <taxon>Herbaspirillum</taxon>
    </lineage>
</organism>
<dbReference type="PIRSF" id="PIRSF005457">
    <property type="entry name" value="Glx"/>
    <property type="match status" value="1"/>
</dbReference>
<dbReference type="NCBIfam" id="TIGR03413">
    <property type="entry name" value="GSH_gloB"/>
    <property type="match status" value="1"/>
</dbReference>
<protein>
    <recommendedName>
        <fullName evidence="7">Hydroxyacylglutathione hydrolase</fullName>
        <ecNumber evidence="7">3.1.2.6</ecNumber>
    </recommendedName>
    <alternativeName>
        <fullName evidence="7">Glyoxalase II</fullName>
        <shortName evidence="7">Glx II</shortName>
    </alternativeName>
</protein>
<evidence type="ECO:0000313" key="10">
    <source>
        <dbReference type="Proteomes" id="UP000501648"/>
    </source>
</evidence>
<dbReference type="GO" id="GO:0019243">
    <property type="term" value="P:methylglyoxal catabolic process to D-lactate via S-lactoyl-glutathione"/>
    <property type="evidence" value="ECO:0007669"/>
    <property type="project" value="UniProtKB-UniRule"/>
</dbReference>
<evidence type="ECO:0000256" key="5">
    <source>
        <dbReference type="ARBA" id="ARBA00022801"/>
    </source>
</evidence>
<keyword evidence="5 7" id="KW-0378">Hydrolase</keyword>
<dbReference type="InterPro" id="IPR035680">
    <property type="entry name" value="Clx_II_MBL"/>
</dbReference>
<reference evidence="9 10" key="1">
    <citation type="journal article" date="2012" name="J. Bacteriol.">
        <title>Genome sequence of the pathogenic Herbaspirillum seropedicae strain Os34, isolated from rice roots.</title>
        <authorList>
            <person name="Ye W."/>
            <person name="Ye S."/>
            <person name="Liu J."/>
            <person name="Chang S."/>
            <person name="Chen M."/>
            <person name="Zhu B."/>
            <person name="Guo L."/>
            <person name="An Q."/>
        </authorList>
    </citation>
    <scope>NUCLEOTIDE SEQUENCE [LARGE SCALE GENOMIC DNA]</scope>
    <source>
        <strain evidence="9 10">Os34</strain>
    </source>
</reference>
<dbReference type="SUPFAM" id="SSF56281">
    <property type="entry name" value="Metallo-hydrolase/oxidoreductase"/>
    <property type="match status" value="1"/>
</dbReference>
<proteinExistence type="inferred from homology"/>
<dbReference type="PANTHER" id="PTHR43705:SF1">
    <property type="entry name" value="HYDROXYACYLGLUTATHIONE HYDROLASE GLOB"/>
    <property type="match status" value="1"/>
</dbReference>
<sequence>MDVMAVPAFDDNYLWIIHDGHHAAVVDPGDAVPVLAALQAEGLTLAAILLTHHHADHVGGVVELARQAVSDAFPVVPVYGPAREQSRIKGMTIPLYGNEDIDIPALGLRLQVIEVPGHTLGHIAYYSAEQGLLFCGDTLFAGGCGRLFEGTPAQMVDSLTRLANLPGDTQVYCAHEYTLSNLKFAAEVEPGNAELAARILRERARREKGEATVPTTIALERQTNPFLRAGETQIQQSLQKAGRLTQLDEVSSFAALREWKNTYR</sequence>
<keyword evidence="6 7" id="KW-0862">Zinc</keyword>
<dbReference type="InterPro" id="IPR050110">
    <property type="entry name" value="Glyoxalase_II_hydrolase"/>
</dbReference>
<dbReference type="EMBL" id="CP008956">
    <property type="protein sequence ID" value="QJQ02351.1"/>
    <property type="molecule type" value="Genomic_DNA"/>
</dbReference>
<dbReference type="GO" id="GO:0046872">
    <property type="term" value="F:metal ion binding"/>
    <property type="evidence" value="ECO:0007669"/>
    <property type="project" value="UniProtKB-KW"/>
</dbReference>
<comment type="function">
    <text evidence="7">Thiolesterase that catalyzes the hydrolysis of S-D-lactoyl-glutathione to form glutathione and D-lactic acid.</text>
</comment>
<evidence type="ECO:0000256" key="7">
    <source>
        <dbReference type="HAMAP-Rule" id="MF_01374"/>
    </source>
</evidence>
<evidence type="ECO:0000256" key="3">
    <source>
        <dbReference type="ARBA" id="ARBA00006759"/>
    </source>
</evidence>